<reference evidence="2" key="2">
    <citation type="submission" date="2021-04" db="EMBL/GenBank/DDBJ databases">
        <title>Genome-wide patterns of bracovirus chromosomal integration into multiple host tissues during parasitism.</title>
        <authorList>
            <person name="Chebbi M.A.C."/>
        </authorList>
    </citation>
    <scope>NUCLEOTIDE SEQUENCE</scope>
    <source>
        <tissue evidence="2">Whole body</tissue>
    </source>
</reference>
<reference evidence="2" key="1">
    <citation type="submission" date="2020-03" db="EMBL/GenBank/DDBJ databases">
        <authorList>
            <person name="Chebbi M.A."/>
            <person name="Drezen J.M."/>
        </authorList>
    </citation>
    <scope>NUCLEOTIDE SEQUENCE</scope>
    <source>
        <tissue evidence="2">Whole body</tissue>
    </source>
</reference>
<feature type="compositionally biased region" description="Basic and acidic residues" evidence="1">
    <location>
        <begin position="144"/>
        <end position="154"/>
    </location>
</feature>
<organism evidence="2 3">
    <name type="scientific">Cotesia typhae</name>
    <dbReference type="NCBI Taxonomy" id="2053667"/>
    <lineage>
        <taxon>Eukaryota</taxon>
        <taxon>Metazoa</taxon>
        <taxon>Ecdysozoa</taxon>
        <taxon>Arthropoda</taxon>
        <taxon>Hexapoda</taxon>
        <taxon>Insecta</taxon>
        <taxon>Pterygota</taxon>
        <taxon>Neoptera</taxon>
        <taxon>Endopterygota</taxon>
        <taxon>Hymenoptera</taxon>
        <taxon>Apocrita</taxon>
        <taxon>Ichneumonoidea</taxon>
        <taxon>Braconidae</taxon>
        <taxon>Microgastrinae</taxon>
        <taxon>Cotesia</taxon>
    </lineage>
</organism>
<dbReference type="EMBL" id="JAAOIC020000044">
    <property type="protein sequence ID" value="KAG8038365.1"/>
    <property type="molecule type" value="Genomic_DNA"/>
</dbReference>
<feature type="region of interest" description="Disordered" evidence="1">
    <location>
        <begin position="120"/>
        <end position="165"/>
    </location>
</feature>
<evidence type="ECO:0000256" key="1">
    <source>
        <dbReference type="SAM" id="MobiDB-lite"/>
    </source>
</evidence>
<feature type="compositionally biased region" description="Acidic residues" evidence="1">
    <location>
        <begin position="204"/>
        <end position="214"/>
    </location>
</feature>
<accession>A0A8J5R0F7</accession>
<sequence length="370" mass="41803">MKNVIINWFQNDKSLVPDGWPLTLAGTGLVLQLGELEASALRHGECYLCVRSSRPSGGDTGNSSSVVVVNNETTKNNEGQLERIIDIVEIALIWRSSMRSPGILGWEREDDYMDWREAKEHNHSHNHHQPTGSPSTRHRRKSKKELSLRKESKDSFPTSVSASSASGSFSASALQHQHPHYNNYHNSNVFSPLRVPTEHPAEEQEREEEEEEEELLPKLPAMRLDQRHTNRHKEEAKIAIDHLIRPSCLESIINNRHQQLSVDDNCSREIINNNEEELGNLISTLLVTVERKIERVNLDDLVFPCPACRNIDTDDPLLGCKCAGPEECTNDHGDNETCHCGDTVDNCHSFEVAGIKHIDSDDEEEVRMGF</sequence>
<gene>
    <name evidence="2" type="ORF">G9C98_006692</name>
</gene>
<feature type="compositionally biased region" description="Low complexity" evidence="1">
    <location>
        <begin position="179"/>
        <end position="188"/>
    </location>
</feature>
<keyword evidence="3" id="KW-1185">Reference proteome</keyword>
<feature type="non-terminal residue" evidence="2">
    <location>
        <position position="1"/>
    </location>
</feature>
<comment type="caution">
    <text evidence="2">The sequence shown here is derived from an EMBL/GenBank/DDBJ whole genome shotgun (WGS) entry which is preliminary data.</text>
</comment>
<evidence type="ECO:0000313" key="2">
    <source>
        <dbReference type="EMBL" id="KAG8038365.1"/>
    </source>
</evidence>
<proteinExistence type="predicted"/>
<dbReference type="Proteomes" id="UP000729913">
    <property type="component" value="Unassembled WGS sequence"/>
</dbReference>
<evidence type="ECO:0000313" key="3">
    <source>
        <dbReference type="Proteomes" id="UP000729913"/>
    </source>
</evidence>
<protein>
    <submittedName>
        <fullName evidence="2">Uncharacterized protein</fullName>
    </submittedName>
</protein>
<dbReference type="AlphaFoldDB" id="A0A8J5R0F7"/>
<feature type="region of interest" description="Disordered" evidence="1">
    <location>
        <begin position="179"/>
        <end position="215"/>
    </location>
</feature>
<name>A0A8J5R0F7_9HYME</name>
<dbReference type="OrthoDB" id="6152532at2759"/>